<feature type="transmembrane region" description="Helical" evidence="10">
    <location>
        <begin position="192"/>
        <end position="217"/>
    </location>
</feature>
<dbReference type="GO" id="GO:0046513">
    <property type="term" value="P:ceramide biosynthetic process"/>
    <property type="evidence" value="ECO:0007669"/>
    <property type="project" value="InterPro"/>
</dbReference>
<evidence type="ECO:0000256" key="7">
    <source>
        <dbReference type="ARBA" id="ARBA00023136"/>
    </source>
</evidence>
<dbReference type="GO" id="GO:0050291">
    <property type="term" value="F:sphingosine N-acyltransferase activity"/>
    <property type="evidence" value="ECO:0007669"/>
    <property type="project" value="InterPro"/>
</dbReference>
<feature type="transmembrane region" description="Helical" evidence="10">
    <location>
        <begin position="104"/>
        <end position="126"/>
    </location>
</feature>
<evidence type="ECO:0000256" key="10">
    <source>
        <dbReference type="SAM" id="Phobius"/>
    </source>
</evidence>
<dbReference type="Pfam" id="PF03798">
    <property type="entry name" value="TRAM_LAG1_CLN8"/>
    <property type="match status" value="1"/>
</dbReference>
<dbReference type="PIRSF" id="PIRSF005225">
    <property type="entry name" value="LAG1_LAC1"/>
    <property type="match status" value="1"/>
</dbReference>
<dbReference type="PROSITE" id="PS50922">
    <property type="entry name" value="TLC"/>
    <property type="match status" value="1"/>
</dbReference>
<keyword evidence="6 10" id="KW-1133">Transmembrane helix</keyword>
<gene>
    <name evidence="12" type="ORF">E4U42_000163</name>
</gene>
<evidence type="ECO:0000259" key="11">
    <source>
        <dbReference type="PROSITE" id="PS50922"/>
    </source>
</evidence>
<keyword evidence="3" id="KW-0808">Transferase</keyword>
<comment type="similarity">
    <text evidence="2">Belongs to the sphingosine N-acyltransferase family.</text>
</comment>
<dbReference type="GO" id="GO:0005789">
    <property type="term" value="C:endoplasmic reticulum membrane"/>
    <property type="evidence" value="ECO:0007669"/>
    <property type="project" value="UniProtKB-SubCell"/>
</dbReference>
<comment type="caution">
    <text evidence="12">The sequence shown here is derived from an EMBL/GenBank/DDBJ whole genome shotgun (WGS) entry which is preliminary data.</text>
</comment>
<dbReference type="OrthoDB" id="3053196at2759"/>
<feature type="domain" description="TLC" evidence="11">
    <location>
        <begin position="18"/>
        <end position="221"/>
    </location>
</feature>
<evidence type="ECO:0000256" key="5">
    <source>
        <dbReference type="ARBA" id="ARBA00022824"/>
    </source>
</evidence>
<sequence>MQEIMRRLAQFLGIRSKSKQLRFMEQTYTALYFAIMGPFGLYVMRETPVWYFNTRGMYENFPHRTHSACFKFYYLFQAAYWAQQALVMLCGLEKPRKDFKELVAHHIVTIGLITLSYRFHFTYIGIAVSKSLHYIDSPIVGPFFCMSIGIWTYLRHYQNLRILYSLLGEFRTIGPFELNWETEQYKCWISNIVTLGLLGFLQALNIFWLICLLRIAYRYVVHNISQDDRSEVEGDVSELETLLHDQDDVNTKLE</sequence>
<keyword evidence="4 9" id="KW-0812">Transmembrane</keyword>
<keyword evidence="5" id="KW-0256">Endoplasmic reticulum</keyword>
<name>A0A8K0JAZ2_9HYPO</name>
<evidence type="ECO:0000256" key="6">
    <source>
        <dbReference type="ARBA" id="ARBA00022989"/>
    </source>
</evidence>
<protein>
    <recommendedName>
        <fullName evidence="11">TLC domain-containing protein</fullName>
    </recommendedName>
</protein>
<comment type="subcellular location">
    <subcellularLocation>
        <location evidence="1">Endoplasmic reticulum membrane</location>
        <topology evidence="1">Multi-pass membrane protein</topology>
    </subcellularLocation>
</comment>
<keyword evidence="13" id="KW-1185">Reference proteome</keyword>
<dbReference type="InterPro" id="IPR016439">
    <property type="entry name" value="Lag1/Lac1-like"/>
</dbReference>
<dbReference type="Proteomes" id="UP000811619">
    <property type="component" value="Unassembled WGS sequence"/>
</dbReference>
<dbReference type="SMART" id="SM00724">
    <property type="entry name" value="TLC"/>
    <property type="match status" value="1"/>
</dbReference>
<dbReference type="InterPro" id="IPR006634">
    <property type="entry name" value="TLC-dom"/>
</dbReference>
<dbReference type="PANTHER" id="PTHR12560">
    <property type="entry name" value="LONGEVITY ASSURANCE FACTOR 1 LAG1"/>
    <property type="match status" value="1"/>
</dbReference>
<organism evidence="12 13">
    <name type="scientific">Claviceps africana</name>
    <dbReference type="NCBI Taxonomy" id="83212"/>
    <lineage>
        <taxon>Eukaryota</taxon>
        <taxon>Fungi</taxon>
        <taxon>Dikarya</taxon>
        <taxon>Ascomycota</taxon>
        <taxon>Pezizomycotina</taxon>
        <taxon>Sordariomycetes</taxon>
        <taxon>Hypocreomycetidae</taxon>
        <taxon>Hypocreales</taxon>
        <taxon>Clavicipitaceae</taxon>
        <taxon>Claviceps</taxon>
    </lineage>
</organism>
<evidence type="ECO:0000313" key="12">
    <source>
        <dbReference type="EMBL" id="KAG5928685.1"/>
    </source>
</evidence>
<evidence type="ECO:0000256" key="4">
    <source>
        <dbReference type="ARBA" id="ARBA00022692"/>
    </source>
</evidence>
<reference evidence="12" key="1">
    <citation type="journal article" date="2020" name="bioRxiv">
        <title>Whole genome comparisons of ergot fungi reveals the divergence and evolution of species within the genus Claviceps are the result of varying mechanisms driving genome evolution and host range expansion.</title>
        <authorList>
            <person name="Wyka S.A."/>
            <person name="Mondo S.J."/>
            <person name="Liu M."/>
            <person name="Dettman J."/>
            <person name="Nalam V."/>
            <person name="Broders K.D."/>
        </authorList>
    </citation>
    <scope>NUCLEOTIDE SEQUENCE</scope>
    <source>
        <strain evidence="12">CCC 489</strain>
    </source>
</reference>
<dbReference type="PANTHER" id="PTHR12560:SF11">
    <property type="entry name" value="CERAMIDE SYNTHASE LAC1-RELATED"/>
    <property type="match status" value="1"/>
</dbReference>
<evidence type="ECO:0000256" key="1">
    <source>
        <dbReference type="ARBA" id="ARBA00004477"/>
    </source>
</evidence>
<dbReference type="AlphaFoldDB" id="A0A8K0JAZ2"/>
<evidence type="ECO:0000256" key="9">
    <source>
        <dbReference type="PROSITE-ProRule" id="PRU00205"/>
    </source>
</evidence>
<keyword evidence="7 9" id="KW-0472">Membrane</keyword>
<feature type="transmembrane region" description="Helical" evidence="10">
    <location>
        <begin position="21"/>
        <end position="44"/>
    </location>
</feature>
<feature type="transmembrane region" description="Helical" evidence="10">
    <location>
        <begin position="132"/>
        <end position="154"/>
    </location>
</feature>
<evidence type="ECO:0000313" key="13">
    <source>
        <dbReference type="Proteomes" id="UP000811619"/>
    </source>
</evidence>
<evidence type="ECO:0000256" key="2">
    <source>
        <dbReference type="ARBA" id="ARBA00009808"/>
    </source>
</evidence>
<dbReference type="EMBL" id="SRPY01000103">
    <property type="protein sequence ID" value="KAG5928685.1"/>
    <property type="molecule type" value="Genomic_DNA"/>
</dbReference>
<evidence type="ECO:0000256" key="8">
    <source>
        <dbReference type="ARBA" id="ARBA00023180"/>
    </source>
</evidence>
<evidence type="ECO:0000256" key="3">
    <source>
        <dbReference type="ARBA" id="ARBA00022679"/>
    </source>
</evidence>
<accession>A0A8K0JAZ2</accession>
<proteinExistence type="inferred from homology"/>
<keyword evidence="8" id="KW-0325">Glycoprotein</keyword>